<protein>
    <submittedName>
        <fullName evidence="2">Uncharacterized protein</fullName>
    </submittedName>
</protein>
<organism evidence="2 3">
    <name type="scientific">Bradyrhizobium zhengyangense</name>
    <dbReference type="NCBI Taxonomy" id="2911009"/>
    <lineage>
        <taxon>Bacteria</taxon>
        <taxon>Pseudomonadati</taxon>
        <taxon>Pseudomonadota</taxon>
        <taxon>Alphaproteobacteria</taxon>
        <taxon>Hyphomicrobiales</taxon>
        <taxon>Nitrobacteraceae</taxon>
        <taxon>Bradyrhizobium</taxon>
    </lineage>
</organism>
<comment type="caution">
    <text evidence="2">The sequence shown here is derived from an EMBL/GenBank/DDBJ whole genome shotgun (WGS) entry which is preliminary data.</text>
</comment>
<gene>
    <name evidence="2" type="ORF">L6637_38600</name>
</gene>
<feature type="region of interest" description="Disordered" evidence="1">
    <location>
        <begin position="1"/>
        <end position="30"/>
    </location>
</feature>
<feature type="compositionally biased region" description="Basic residues" evidence="1">
    <location>
        <begin position="20"/>
        <end position="30"/>
    </location>
</feature>
<proteinExistence type="predicted"/>
<name>A0ABS9M0R0_9BRAD</name>
<keyword evidence="3" id="KW-1185">Reference proteome</keyword>
<accession>A0ABS9M0R0</accession>
<evidence type="ECO:0000313" key="3">
    <source>
        <dbReference type="Proteomes" id="UP001139012"/>
    </source>
</evidence>
<reference evidence="2" key="1">
    <citation type="submission" date="2022-01" db="EMBL/GenBank/DDBJ databases">
        <title>Genome sequnece data of strain Bradyrhizobium sp. nov.</title>
        <authorList>
            <person name="Zhang J."/>
        </authorList>
    </citation>
    <scope>NUCLEOTIDE SEQUENCE</scope>
    <source>
        <strain evidence="2">WYCCWR 12774</strain>
    </source>
</reference>
<dbReference type="Proteomes" id="UP001139012">
    <property type="component" value="Unassembled WGS sequence"/>
</dbReference>
<evidence type="ECO:0000313" key="2">
    <source>
        <dbReference type="EMBL" id="MCG2672850.1"/>
    </source>
</evidence>
<dbReference type="EMBL" id="JAKLUA010000026">
    <property type="protein sequence ID" value="MCG2672850.1"/>
    <property type="molecule type" value="Genomic_DNA"/>
</dbReference>
<evidence type="ECO:0000256" key="1">
    <source>
        <dbReference type="SAM" id="MobiDB-lite"/>
    </source>
</evidence>
<sequence>MMMTKRGPKELSQAGIVFPKKPRPAKAKKLTATMKRRALKVQKVERAATSSQ</sequence>